<dbReference type="EMBL" id="KF121760">
    <property type="protein sequence ID" value="AIA89051.1"/>
    <property type="molecule type" value="Genomic_DNA"/>
</dbReference>
<feature type="non-terminal residue" evidence="1">
    <location>
        <position position="1"/>
    </location>
</feature>
<dbReference type="AlphaFoldDB" id="A0A060C8G1"/>
<evidence type="ECO:0000313" key="1">
    <source>
        <dbReference type="EMBL" id="AIA89051.1"/>
    </source>
</evidence>
<feature type="non-terminal residue" evidence="1">
    <location>
        <position position="179"/>
    </location>
</feature>
<dbReference type="InterPro" id="IPR013783">
    <property type="entry name" value="Ig-like_fold"/>
</dbReference>
<sequence>RASLTIQGLGTDPDGDALTFTWSQVSGPVILAAETTGAALTFVAPEVAADDQAVLRLTVSDGTLTATDDVTVTIVHVNLPPTVDAGEAFDVPENTVGTLSGTAVDPDGDAVSVLWSQVDGPEVSIVDPDQLEATFVAPEVAANTPATFKLTATDGVLEAESTVVVTIGQVNKAPIADAG</sequence>
<accession>A0A060C8G1</accession>
<dbReference type="Gene3D" id="2.60.40.3010">
    <property type="match status" value="1"/>
</dbReference>
<name>A0A060C8G1_9GAMM</name>
<reference evidence="1" key="1">
    <citation type="journal article" date="2013" name="Environ. Microbiol.">
        <title>Seasonally variable intestinal metagenomes of the red palm weevil (Rhynchophorus ferrugineus).</title>
        <authorList>
            <person name="Jia S."/>
            <person name="Zhang X."/>
            <person name="Zhang G."/>
            <person name="Yin A."/>
            <person name="Zhang S."/>
            <person name="Li F."/>
            <person name="Wang L."/>
            <person name="Zhao D."/>
            <person name="Yun Q."/>
            <person name="Tala"/>
            <person name="Wang J."/>
            <person name="Sun G."/>
            <person name="Baabdullah M."/>
            <person name="Yu X."/>
            <person name="Hu S."/>
            <person name="Al-Mssallem I.S."/>
            <person name="Yu J."/>
        </authorList>
    </citation>
    <scope>NUCLEOTIDE SEQUENCE</scope>
</reference>
<dbReference type="Gene3D" id="2.60.40.10">
    <property type="entry name" value="Immunoglobulins"/>
    <property type="match status" value="1"/>
</dbReference>
<organism evidence="1">
    <name type="scientific">uncultured Microbulbifer sp</name>
    <dbReference type="NCBI Taxonomy" id="348147"/>
    <lineage>
        <taxon>Bacteria</taxon>
        <taxon>Pseudomonadati</taxon>
        <taxon>Pseudomonadota</taxon>
        <taxon>Gammaproteobacteria</taxon>
        <taxon>Cellvibrionales</taxon>
        <taxon>Microbulbiferaceae</taxon>
        <taxon>Microbulbifer</taxon>
        <taxon>environmental samples</taxon>
    </lineage>
</organism>
<proteinExistence type="predicted"/>
<protein>
    <submittedName>
        <fullName evidence="1">CAZy families CBM5|GH18 protein</fullName>
    </submittedName>
</protein>
<dbReference type="Pfam" id="PF22352">
    <property type="entry name" value="K319L-like_PKD"/>
    <property type="match status" value="2"/>
</dbReference>